<dbReference type="Proteomes" id="UP000276834">
    <property type="component" value="Unassembled WGS sequence"/>
</dbReference>
<feature type="region of interest" description="Disordered" evidence="1">
    <location>
        <begin position="1"/>
        <end position="63"/>
    </location>
</feature>
<keyword evidence="3" id="KW-1185">Reference proteome</keyword>
<protein>
    <submittedName>
        <fullName evidence="2">Uncharacterized protein</fullName>
    </submittedName>
</protein>
<evidence type="ECO:0000313" key="2">
    <source>
        <dbReference type="EMBL" id="RLV97782.1"/>
    </source>
</evidence>
<name>A0A3L8S6A5_CHLGU</name>
<gene>
    <name evidence="2" type="ORF">DV515_00011487</name>
</gene>
<organism evidence="2 3">
    <name type="scientific">Chloebia gouldiae</name>
    <name type="common">Gouldian finch</name>
    <name type="synonym">Erythrura gouldiae</name>
    <dbReference type="NCBI Taxonomy" id="44316"/>
    <lineage>
        <taxon>Eukaryota</taxon>
        <taxon>Metazoa</taxon>
        <taxon>Chordata</taxon>
        <taxon>Craniata</taxon>
        <taxon>Vertebrata</taxon>
        <taxon>Euteleostomi</taxon>
        <taxon>Archelosauria</taxon>
        <taxon>Archosauria</taxon>
        <taxon>Dinosauria</taxon>
        <taxon>Saurischia</taxon>
        <taxon>Theropoda</taxon>
        <taxon>Coelurosauria</taxon>
        <taxon>Aves</taxon>
        <taxon>Neognathae</taxon>
        <taxon>Neoaves</taxon>
        <taxon>Telluraves</taxon>
        <taxon>Australaves</taxon>
        <taxon>Passeriformes</taxon>
        <taxon>Passeroidea</taxon>
        <taxon>Passeridae</taxon>
        <taxon>Chloebia</taxon>
    </lineage>
</organism>
<sequence length="113" mass="12423">MSGRAEKQAGFEAGVRIPGHGPSKAQLFSNGHQDCGPARTLPSGRALQGLRRGPGQPKADAALAVPQRLRELERGSRSLLRQRLRVLHRLHGLLQRDKAETLRQLQEALEQLP</sequence>
<proteinExistence type="predicted"/>
<evidence type="ECO:0000313" key="3">
    <source>
        <dbReference type="Proteomes" id="UP000276834"/>
    </source>
</evidence>
<reference evidence="2 3" key="1">
    <citation type="journal article" date="2018" name="Proc. R. Soc. B">
        <title>A non-coding region near Follistatin controls head colour polymorphism in the Gouldian finch.</title>
        <authorList>
            <person name="Toomey M.B."/>
            <person name="Marques C.I."/>
            <person name="Andrade P."/>
            <person name="Araujo P.M."/>
            <person name="Sabatino S."/>
            <person name="Gazda M.A."/>
            <person name="Afonso S."/>
            <person name="Lopes R.J."/>
            <person name="Corbo J.C."/>
            <person name="Carneiro M."/>
        </authorList>
    </citation>
    <scope>NUCLEOTIDE SEQUENCE [LARGE SCALE GENOMIC DNA]</scope>
    <source>
        <strain evidence="2">Red01</strain>
        <tissue evidence="2">Muscle</tissue>
    </source>
</reference>
<comment type="caution">
    <text evidence="2">The sequence shown here is derived from an EMBL/GenBank/DDBJ whole genome shotgun (WGS) entry which is preliminary data.</text>
</comment>
<dbReference type="EMBL" id="QUSF01000052">
    <property type="protein sequence ID" value="RLV97782.1"/>
    <property type="molecule type" value="Genomic_DNA"/>
</dbReference>
<evidence type="ECO:0000256" key="1">
    <source>
        <dbReference type="SAM" id="MobiDB-lite"/>
    </source>
</evidence>
<dbReference type="AlphaFoldDB" id="A0A3L8S6A5"/>
<accession>A0A3L8S6A5</accession>